<sequence length="79" mass="8319">MKSKILFSLLVGAMVLLWNPLRSSAGGSCANARCHSAGMGYCLEGHAISIRKSCDTLNCIFGIHSECGSDDTVSPEEGL</sequence>
<keyword evidence="1" id="KW-0732">Signal</keyword>
<name>A0ABS9VF98_9BACT</name>
<dbReference type="RefSeq" id="WP_241414013.1">
    <property type="nucleotide sequence ID" value="NZ_JAKZGO010000017.1"/>
</dbReference>
<keyword evidence="3" id="KW-1185">Reference proteome</keyword>
<evidence type="ECO:0000313" key="2">
    <source>
        <dbReference type="EMBL" id="MCH7415113.1"/>
    </source>
</evidence>
<accession>A0ABS9VF98</accession>
<proteinExistence type="predicted"/>
<dbReference type="Proteomes" id="UP001165430">
    <property type="component" value="Unassembled WGS sequence"/>
</dbReference>
<comment type="caution">
    <text evidence="2">The sequence shown here is derived from an EMBL/GenBank/DDBJ whole genome shotgun (WGS) entry which is preliminary data.</text>
</comment>
<protein>
    <submittedName>
        <fullName evidence="2">Uncharacterized protein</fullName>
    </submittedName>
</protein>
<reference evidence="2" key="1">
    <citation type="submission" date="2022-03" db="EMBL/GenBank/DDBJ databases">
        <title>De novo assembled genomes of Belliella spp. (Cyclobacteriaceae) strains.</title>
        <authorList>
            <person name="Szabo A."/>
            <person name="Korponai K."/>
            <person name="Felfoldi T."/>
        </authorList>
    </citation>
    <scope>NUCLEOTIDE SEQUENCE</scope>
    <source>
        <strain evidence="2">DSM 111903</strain>
    </source>
</reference>
<organism evidence="2 3">
    <name type="scientific">Belliella alkalica</name>
    <dbReference type="NCBI Taxonomy" id="1730871"/>
    <lineage>
        <taxon>Bacteria</taxon>
        <taxon>Pseudomonadati</taxon>
        <taxon>Bacteroidota</taxon>
        <taxon>Cytophagia</taxon>
        <taxon>Cytophagales</taxon>
        <taxon>Cyclobacteriaceae</taxon>
        <taxon>Belliella</taxon>
    </lineage>
</organism>
<evidence type="ECO:0000313" key="3">
    <source>
        <dbReference type="Proteomes" id="UP001165430"/>
    </source>
</evidence>
<dbReference type="EMBL" id="JAKZGO010000017">
    <property type="protein sequence ID" value="MCH7415113.1"/>
    <property type="molecule type" value="Genomic_DNA"/>
</dbReference>
<evidence type="ECO:0000256" key="1">
    <source>
        <dbReference type="SAM" id="SignalP"/>
    </source>
</evidence>
<gene>
    <name evidence="2" type="ORF">MM213_16550</name>
</gene>
<feature type="chain" id="PRO_5047489340" evidence="1">
    <location>
        <begin position="25"/>
        <end position="79"/>
    </location>
</feature>
<feature type="signal peptide" evidence="1">
    <location>
        <begin position="1"/>
        <end position="24"/>
    </location>
</feature>